<dbReference type="GO" id="GO:0005634">
    <property type="term" value="C:nucleus"/>
    <property type="evidence" value="ECO:0007669"/>
    <property type="project" value="TreeGrafter"/>
</dbReference>
<organism evidence="4 5">
    <name type="scientific">Naematelia encephala</name>
    <dbReference type="NCBI Taxonomy" id="71784"/>
    <lineage>
        <taxon>Eukaryota</taxon>
        <taxon>Fungi</taxon>
        <taxon>Dikarya</taxon>
        <taxon>Basidiomycota</taxon>
        <taxon>Agaricomycotina</taxon>
        <taxon>Tremellomycetes</taxon>
        <taxon>Tremellales</taxon>
        <taxon>Naemateliaceae</taxon>
        <taxon>Naematelia</taxon>
    </lineage>
</organism>
<evidence type="ECO:0000256" key="1">
    <source>
        <dbReference type="ARBA" id="ARBA00010307"/>
    </source>
</evidence>
<dbReference type="AlphaFoldDB" id="A0A1Y2BA18"/>
<dbReference type="Proteomes" id="UP000193986">
    <property type="component" value="Unassembled WGS sequence"/>
</dbReference>
<evidence type="ECO:0008006" key="6">
    <source>
        <dbReference type="Google" id="ProtNLM"/>
    </source>
</evidence>
<dbReference type="Gene3D" id="3.40.1000.10">
    <property type="entry name" value="Mog1/PsbP, alpha/beta/alpha sandwich"/>
    <property type="match status" value="1"/>
</dbReference>
<evidence type="ECO:0000256" key="2">
    <source>
        <dbReference type="ARBA" id="ARBA00022448"/>
    </source>
</evidence>
<evidence type="ECO:0000256" key="3">
    <source>
        <dbReference type="ARBA" id="ARBA00022927"/>
    </source>
</evidence>
<keyword evidence="2" id="KW-0813">Transport</keyword>
<evidence type="ECO:0000313" key="5">
    <source>
        <dbReference type="Proteomes" id="UP000193986"/>
    </source>
</evidence>
<dbReference type="OrthoDB" id="10255285at2759"/>
<sequence length="208" mass="22407">MTIPIVQLGDHQLFGGAITLPLPTTYLDASDLRQVPDNQEVFLASDSETSLIVEVLAMVTDGLAGHDLWEAVKYHFSSLAHDNSALSSHILTSSPSSPIPSSSQQTTTPITPTPVILTGIQKIHKYSHAASGAPRPGHESDIPDDVWIGVALWRVWVGHKTADVVCSVNVNLSATDGKGNEEKQSVEAWWVRAVEGFRIVDFGLFGDS</sequence>
<keyword evidence="3" id="KW-0653">Protein transport</keyword>
<dbReference type="InParanoid" id="A0A1Y2BA18"/>
<protein>
    <recommendedName>
        <fullName evidence="6">Mog1p/PsbP-like protein</fullName>
    </recommendedName>
</protein>
<proteinExistence type="inferred from homology"/>
<accession>A0A1Y2BA18</accession>
<dbReference type="InterPro" id="IPR016123">
    <property type="entry name" value="Mog1/PsbP_a/b/a-sand"/>
</dbReference>
<dbReference type="GO" id="GO:0005085">
    <property type="term" value="F:guanyl-nucleotide exchange factor activity"/>
    <property type="evidence" value="ECO:0007669"/>
    <property type="project" value="TreeGrafter"/>
</dbReference>
<dbReference type="PANTHER" id="PTHR15837">
    <property type="entry name" value="RAN GUANINE NUCLEOTIDE RELEASE FACTOR"/>
    <property type="match status" value="1"/>
</dbReference>
<gene>
    <name evidence="4" type="ORF">BCR39DRAFT_526129</name>
</gene>
<dbReference type="GO" id="GO:0006606">
    <property type="term" value="P:protein import into nucleus"/>
    <property type="evidence" value="ECO:0007669"/>
    <property type="project" value="TreeGrafter"/>
</dbReference>
<name>A0A1Y2BA18_9TREE</name>
<dbReference type="Pfam" id="PF04603">
    <property type="entry name" value="Mog1"/>
    <property type="match status" value="1"/>
</dbReference>
<dbReference type="STRING" id="71784.A0A1Y2BA18"/>
<dbReference type="SUPFAM" id="SSF55724">
    <property type="entry name" value="Mog1p/PsbP-like"/>
    <property type="match status" value="1"/>
</dbReference>
<evidence type="ECO:0000313" key="4">
    <source>
        <dbReference type="EMBL" id="ORY31653.1"/>
    </source>
</evidence>
<comment type="caution">
    <text evidence="4">The sequence shown here is derived from an EMBL/GenBank/DDBJ whole genome shotgun (WGS) entry which is preliminary data.</text>
</comment>
<dbReference type="PANTHER" id="PTHR15837:SF0">
    <property type="entry name" value="RAN GUANINE NUCLEOTIDE RELEASE FACTOR"/>
    <property type="match status" value="1"/>
</dbReference>
<dbReference type="InterPro" id="IPR007681">
    <property type="entry name" value="Mog1"/>
</dbReference>
<comment type="similarity">
    <text evidence="1">Belongs to the MOG1 family.</text>
</comment>
<dbReference type="EMBL" id="MCFC01000014">
    <property type="protein sequence ID" value="ORY31653.1"/>
    <property type="molecule type" value="Genomic_DNA"/>
</dbReference>
<dbReference type="GO" id="GO:0031267">
    <property type="term" value="F:small GTPase binding"/>
    <property type="evidence" value="ECO:0007669"/>
    <property type="project" value="TreeGrafter"/>
</dbReference>
<keyword evidence="5" id="KW-1185">Reference proteome</keyword>
<reference evidence="4 5" key="1">
    <citation type="submission" date="2016-07" db="EMBL/GenBank/DDBJ databases">
        <title>Pervasive Adenine N6-methylation of Active Genes in Fungi.</title>
        <authorList>
            <consortium name="DOE Joint Genome Institute"/>
            <person name="Mondo S.J."/>
            <person name="Dannebaum R.O."/>
            <person name="Kuo R.C."/>
            <person name="Labutti K."/>
            <person name="Haridas S."/>
            <person name="Kuo A."/>
            <person name="Salamov A."/>
            <person name="Ahrendt S.R."/>
            <person name="Lipzen A."/>
            <person name="Sullivan W."/>
            <person name="Andreopoulos W.B."/>
            <person name="Clum A."/>
            <person name="Lindquist E."/>
            <person name="Daum C."/>
            <person name="Ramamoorthy G.K."/>
            <person name="Gryganskyi A."/>
            <person name="Culley D."/>
            <person name="Magnuson J.K."/>
            <person name="James T.Y."/>
            <person name="O'Malley M.A."/>
            <person name="Stajich J.E."/>
            <person name="Spatafora J.W."/>
            <person name="Visel A."/>
            <person name="Grigoriev I.V."/>
        </authorList>
    </citation>
    <scope>NUCLEOTIDE SEQUENCE [LARGE SCALE GENOMIC DNA]</scope>
    <source>
        <strain evidence="4 5">68-887.2</strain>
    </source>
</reference>